<feature type="compositionally biased region" description="Low complexity" evidence="1">
    <location>
        <begin position="1541"/>
        <end position="1552"/>
    </location>
</feature>
<feature type="compositionally biased region" description="Polar residues" evidence="1">
    <location>
        <begin position="1076"/>
        <end position="1124"/>
    </location>
</feature>
<feature type="compositionally biased region" description="Low complexity" evidence="1">
    <location>
        <begin position="1207"/>
        <end position="1220"/>
    </location>
</feature>
<feature type="region of interest" description="Disordered" evidence="1">
    <location>
        <begin position="1376"/>
        <end position="1572"/>
    </location>
</feature>
<feature type="compositionally biased region" description="Low complexity" evidence="1">
    <location>
        <begin position="816"/>
        <end position="830"/>
    </location>
</feature>
<dbReference type="EMBL" id="JAUIRO010000002">
    <property type="protein sequence ID" value="KAK0728363.1"/>
    <property type="molecule type" value="Genomic_DNA"/>
</dbReference>
<sequence length="1572" mass="164952">MSALPENWEWDYDGRRWFYRYKPTGLVQYNFPRPGDEFPEIDLGAAAPDLAPEERLESQQQVKRRSVAGEGSSKPPTNRRRDGSASASALASASTAPAATATLQNNDGGFWFQPDSFMYGTYTDISSLREQDEEEELALGQGTRGGKGIRDAEAPPAKDPSKPDRSHISPLASAVGTPLSGNSQPATVTPVLNHVVTAELDQDAQVNNRVAQPMALSDGRPNLFSPVGFVAELASEQTAQCLDETNPAPVELPTGESMGAPAMPTSYANAFDLAPVELPAHLDLVDPYAVEQKVLGPQAPDNQNLQAQPVYQNSGPEQSLQAHQTPPSQAPATQRALEASQSSGFSRKPLASSHRPHHSSQNVAGVVNPSSGAESRHPENEPRLKNQVPVEPGMPSSQISDVPSFLQQPQKSATQASSHAENPRQPLSEEGPGALYQSVSNQGPPPMSARVDSTGTTHSEAAPSTLQPSHGRHSLAQSMSLDQLAQPNKGYQAYRPYRAPVEGKDASAGGFQQTGLGQDMPTPAGLDAARPRVARTSTLPADLPALPYMGVRPQMPRSAPTAPPSMQNIMPPIVETESQTSSPPQRGETRAAVFHNYSSAIPFQSPDLPQPLNINRKTPVPAATTSHPGATVSRSSTTSPKPAALQEAAPVSYSIAATDISIKNPTQGGADQIRPTYLPSHAPIQGQVPPTYLNDAPKTSALKGQPPQQPPTLQHKPAETKPQADFSIPSESSMQPAAETRNTLQSSPAKSSGQSPPPVAGGLPSVQPTEQPRIAYSGVEDYANARPRPPSQEYKEPAKQLSHSIPAGYSTEQGQSPSSYPVAVAPSAGPLYPPSAGTVLTNEAQIRPLASLTQVPSKLTDQDQPQTRGQTSRLPSVPTDTSQFVSTSGAQTTAIIQPSYQSPQPPSSQNFSPDPRATSSVVHRSQESRPVGSQAVQALGGQAAQSQFAPEPAQNKAYVPQDHIPGQATMITPSQPPSQGRPLMGQVSPPKGYPYSFPSVLPGKLPTSLLDKSSQVQTITSGVLGIGAQSVTPIAPLIPQGTAFGGAAPASRQIPPAPYSHQRPSAGPLQEAWPGQMSQPSGSSISRSLSTDPKDTVVTQEQRYQAQGHSSSLSTGSQPVSLPSHTIPHGALAPTNEPEPTAHQQGSAPNQAQHVSALPSFAAQKGLGMTSPASSSAQPVVLDTNHAEAQLTRPQHMPTSPPAKPTVQSPVRSSSISVVSPGQTPTDIPQRLPTAPPQIHPAPSHTIQSPPIGGIYTSPAPPQGPGALQTPIPLQPGNAQQPVVASAQGIAPLSGVYPQLSGQRPQVFQTGVAPQQNVQLTQGVPLWAGMTAQQTPSPPTIQIGQVWPGPYAVQSPQSTTSAKEGSSWFNKLWRSDSVKRTGPGNAGAPNNQSGVHIGTPQPQRLPAVGQPGWQQQAFPTTSTQPAPGSQMPDPRPRAVLQKPPPQQGSSRGVATTAVQQPFNNGPARQYQQGLSLQQQPLGLQRQTASQQQQQQQQRGGNRGDGIPAWSGIRNHGSINRQQAGLGITTPLPRNNAGAGGTTTSSGTNRSSGSGWGTSAGYDGSGWGDDDDD</sequence>
<comment type="caution">
    <text evidence="2">The sequence shown here is derived from an EMBL/GenBank/DDBJ whole genome shotgun (WGS) entry which is preliminary data.</text>
</comment>
<gene>
    <name evidence="2" type="ORF">B0T26DRAFT_167992</name>
</gene>
<feature type="compositionally biased region" description="Gly residues" evidence="1">
    <location>
        <begin position="1553"/>
        <end position="1566"/>
    </location>
</feature>
<feature type="compositionally biased region" description="Basic and acidic residues" evidence="1">
    <location>
        <begin position="374"/>
        <end position="384"/>
    </location>
</feature>
<evidence type="ECO:0000313" key="3">
    <source>
        <dbReference type="Proteomes" id="UP001172101"/>
    </source>
</evidence>
<feature type="compositionally biased region" description="Polar residues" evidence="1">
    <location>
        <begin position="451"/>
        <end position="468"/>
    </location>
</feature>
<protein>
    <recommendedName>
        <fullName evidence="4">WW domain-containing protein</fullName>
    </recommendedName>
</protein>
<accession>A0AA40B6T7</accession>
<evidence type="ECO:0000313" key="2">
    <source>
        <dbReference type="EMBL" id="KAK0728363.1"/>
    </source>
</evidence>
<dbReference type="RefSeq" id="XP_060301218.1">
    <property type="nucleotide sequence ID" value="XM_060433546.1"/>
</dbReference>
<feature type="compositionally biased region" description="Low complexity" evidence="1">
    <location>
        <begin position="84"/>
        <end position="97"/>
    </location>
</feature>
<dbReference type="GeneID" id="85316817"/>
<feature type="compositionally biased region" description="Polar residues" evidence="1">
    <location>
        <begin position="300"/>
        <end position="332"/>
    </location>
</feature>
<proteinExistence type="predicted"/>
<feature type="compositionally biased region" description="Polar residues" evidence="1">
    <location>
        <begin position="729"/>
        <end position="754"/>
    </location>
</feature>
<evidence type="ECO:0008006" key="4">
    <source>
        <dbReference type="Google" id="ProtNLM"/>
    </source>
</evidence>
<feature type="compositionally biased region" description="Low complexity" evidence="1">
    <location>
        <begin position="931"/>
        <end position="949"/>
    </location>
</feature>
<feature type="region of interest" description="Disordered" evidence="1">
    <location>
        <begin position="664"/>
        <end position="991"/>
    </location>
</feature>
<feature type="region of interest" description="Disordered" evidence="1">
    <location>
        <begin position="299"/>
        <end position="567"/>
    </location>
</feature>
<feature type="compositionally biased region" description="Polar residues" evidence="1">
    <location>
        <begin position="851"/>
        <end position="896"/>
    </location>
</feature>
<evidence type="ECO:0000256" key="1">
    <source>
        <dbReference type="SAM" id="MobiDB-lite"/>
    </source>
</evidence>
<feature type="region of interest" description="Disordered" evidence="1">
    <location>
        <begin position="1045"/>
        <end position="1268"/>
    </location>
</feature>
<feature type="region of interest" description="Disordered" evidence="1">
    <location>
        <begin position="37"/>
        <end position="97"/>
    </location>
</feature>
<feature type="compositionally biased region" description="Polar residues" evidence="1">
    <location>
        <begin position="1412"/>
        <end position="1427"/>
    </location>
</feature>
<feature type="compositionally biased region" description="Polar residues" evidence="1">
    <location>
        <begin position="395"/>
        <end position="420"/>
    </location>
</feature>
<reference evidence="2" key="1">
    <citation type="submission" date="2023-06" db="EMBL/GenBank/DDBJ databases">
        <title>Genome-scale phylogeny and comparative genomics of the fungal order Sordariales.</title>
        <authorList>
            <consortium name="Lawrence Berkeley National Laboratory"/>
            <person name="Hensen N."/>
            <person name="Bonometti L."/>
            <person name="Westerberg I."/>
            <person name="Brannstrom I.O."/>
            <person name="Guillou S."/>
            <person name="Cros-Aarteil S."/>
            <person name="Calhoun S."/>
            <person name="Haridas S."/>
            <person name="Kuo A."/>
            <person name="Mondo S."/>
            <person name="Pangilinan J."/>
            <person name="Riley R."/>
            <person name="LaButti K."/>
            <person name="Andreopoulos B."/>
            <person name="Lipzen A."/>
            <person name="Chen C."/>
            <person name="Yanf M."/>
            <person name="Daum C."/>
            <person name="Ng V."/>
            <person name="Clum A."/>
            <person name="Steindorff A."/>
            <person name="Ohm R."/>
            <person name="Martin F."/>
            <person name="Silar P."/>
            <person name="Natvig D."/>
            <person name="Lalanne C."/>
            <person name="Gautier V."/>
            <person name="Ament-velasquez S.L."/>
            <person name="Kruys A."/>
            <person name="Hutchinson M.I."/>
            <person name="Powell A.J."/>
            <person name="Barry K."/>
            <person name="Miller A.N."/>
            <person name="Grigoriev I.V."/>
            <person name="Debuchy R."/>
            <person name="Gladieux P."/>
            <person name="Thoren M.H."/>
            <person name="Johannesson H."/>
        </authorList>
    </citation>
    <scope>NUCLEOTIDE SEQUENCE</scope>
    <source>
        <strain evidence="2">SMH2392-1A</strain>
    </source>
</reference>
<feature type="region of interest" description="Disordered" evidence="1">
    <location>
        <begin position="130"/>
        <end position="184"/>
    </location>
</feature>
<organism evidence="2 3">
    <name type="scientific">Lasiosphaeria miniovina</name>
    <dbReference type="NCBI Taxonomy" id="1954250"/>
    <lineage>
        <taxon>Eukaryota</taxon>
        <taxon>Fungi</taxon>
        <taxon>Dikarya</taxon>
        <taxon>Ascomycota</taxon>
        <taxon>Pezizomycotina</taxon>
        <taxon>Sordariomycetes</taxon>
        <taxon>Sordariomycetidae</taxon>
        <taxon>Sordariales</taxon>
        <taxon>Lasiosphaeriaceae</taxon>
        <taxon>Lasiosphaeria</taxon>
    </lineage>
</organism>
<name>A0AA40B6T7_9PEZI</name>
<feature type="compositionally biased region" description="Polar residues" evidence="1">
    <location>
        <begin position="475"/>
        <end position="486"/>
    </location>
</feature>
<feature type="compositionally biased region" description="Polar residues" evidence="1">
    <location>
        <begin position="623"/>
        <end position="640"/>
    </location>
</feature>
<feature type="compositionally biased region" description="Polar residues" evidence="1">
    <location>
        <begin position="359"/>
        <end position="373"/>
    </location>
</feature>
<keyword evidence="3" id="KW-1185">Reference proteome</keyword>
<feature type="compositionally biased region" description="Low complexity" evidence="1">
    <location>
        <begin position="1468"/>
        <end position="1497"/>
    </location>
</feature>
<feature type="region of interest" description="Disordered" evidence="1">
    <location>
        <begin position="602"/>
        <end position="649"/>
    </location>
</feature>
<dbReference type="Proteomes" id="UP001172101">
    <property type="component" value="Unassembled WGS sequence"/>
</dbReference>
<feature type="compositionally biased region" description="Polar residues" evidence="1">
    <location>
        <begin position="1447"/>
        <end position="1463"/>
    </location>
</feature>
<feature type="compositionally biased region" description="Polar residues" evidence="1">
    <location>
        <begin position="1142"/>
        <end position="1154"/>
    </location>
</feature>